<dbReference type="InterPro" id="IPR037817">
    <property type="entry name" value="TAF7"/>
</dbReference>
<feature type="compositionally biased region" description="Low complexity" evidence="6">
    <location>
        <begin position="10"/>
        <end position="23"/>
    </location>
</feature>
<protein>
    <submittedName>
        <fullName evidence="8">TFIID subunit (TBP-associated factor)</fullName>
    </submittedName>
</protein>
<gene>
    <name evidence="8" type="primary">TAF67</name>
    <name evidence="8" type="ORF">PICST_44391</name>
</gene>
<keyword evidence="3" id="KW-0805">Transcription regulation</keyword>
<evidence type="ECO:0000256" key="5">
    <source>
        <dbReference type="ARBA" id="ARBA00023242"/>
    </source>
</evidence>
<dbReference type="SMART" id="SM01370">
    <property type="entry name" value="TAFII55_N"/>
    <property type="match status" value="1"/>
</dbReference>
<dbReference type="KEGG" id="pic:PICST_44391"/>
<dbReference type="InterPro" id="IPR006751">
    <property type="entry name" value="TAFII55_prot_cons_reg"/>
</dbReference>
<comment type="similarity">
    <text evidence="2">Belongs to the TAF7 family.</text>
</comment>
<dbReference type="HOGENOM" id="CLU_1044085_0_0_1"/>
<evidence type="ECO:0000256" key="2">
    <source>
        <dbReference type="ARBA" id="ARBA00009368"/>
    </source>
</evidence>
<dbReference type="RefSeq" id="XP_001384445.2">
    <property type="nucleotide sequence ID" value="XM_001384408.1"/>
</dbReference>
<dbReference type="OrthoDB" id="153872at2759"/>
<evidence type="ECO:0000259" key="7">
    <source>
        <dbReference type="SMART" id="SM01370"/>
    </source>
</evidence>
<keyword evidence="9" id="KW-1185">Reference proteome</keyword>
<dbReference type="OMA" id="SKSHYKH"/>
<dbReference type="EMBL" id="CP000498">
    <property type="protein sequence ID" value="ABN66416.2"/>
    <property type="molecule type" value="Genomic_DNA"/>
</dbReference>
<dbReference type="PANTHER" id="PTHR12228:SF0">
    <property type="entry name" value="TATA-BOX BINDING PROTEIN ASSOCIATED FACTOR 7"/>
    <property type="match status" value="1"/>
</dbReference>
<feature type="domain" description="TAFII55 protein conserved region" evidence="7">
    <location>
        <begin position="118"/>
        <end position="273"/>
    </location>
</feature>
<accession>A3LTI3</accession>
<dbReference type="GO" id="GO:0051123">
    <property type="term" value="P:RNA polymerase II preinitiation complex assembly"/>
    <property type="evidence" value="ECO:0007669"/>
    <property type="project" value="TreeGrafter"/>
</dbReference>
<comment type="subcellular location">
    <subcellularLocation>
        <location evidence="1">Nucleus</location>
    </subcellularLocation>
</comment>
<sequence length="274" mass="30582">MAIKLKLRVPGSGSSSSSSAPASESQPALPKLKIKPPSIADNSTGKVSKKSKEKSKEKHKKLKISLSSKRPSTSSDIVTPSSGSVTTRSVPRVRIKPTRIPGDGYDSEAPDLEDDPLIEQGIVIRFLQDLNLDFVHNAVDSGDLTGINVKWVTREKAVVNVNGTLYSARLLDLPTVTEIFKTVDKKNVMKTFDVSQILLVLHKVVLSDLSMEKDFEVPEEYTYLHPLYKISKNSEIKPSKQVFRHGLTSPFEDVYRRFRVRKSTHRVAEDIENR</sequence>
<feature type="region of interest" description="Disordered" evidence="6">
    <location>
        <begin position="1"/>
        <end position="89"/>
    </location>
</feature>
<reference evidence="8 9" key="1">
    <citation type="journal article" date="2007" name="Nat. Biotechnol.">
        <title>Genome sequence of the lignocellulose-bioconverting and xylose-fermenting yeast Pichia stipitis.</title>
        <authorList>
            <person name="Jeffries T.W."/>
            <person name="Grigoriev I.V."/>
            <person name="Grimwood J."/>
            <person name="Laplaza J.M."/>
            <person name="Aerts A."/>
            <person name="Salamov A."/>
            <person name="Schmutz J."/>
            <person name="Lindquist E."/>
            <person name="Dehal P."/>
            <person name="Shapiro H."/>
            <person name="Jin Y.S."/>
            <person name="Passoth V."/>
            <person name="Richardson P.M."/>
        </authorList>
    </citation>
    <scope>NUCLEOTIDE SEQUENCE [LARGE SCALE GENOMIC DNA]</scope>
    <source>
        <strain evidence="9">ATCC 58785 / CBS 6054 / NBRC 10063 / NRRL Y-11545</strain>
    </source>
</reference>
<keyword evidence="4" id="KW-0804">Transcription</keyword>
<feature type="compositionally biased region" description="Polar residues" evidence="6">
    <location>
        <begin position="70"/>
        <end position="89"/>
    </location>
</feature>
<dbReference type="GO" id="GO:0016251">
    <property type="term" value="F:RNA polymerase II general transcription initiation factor activity"/>
    <property type="evidence" value="ECO:0007669"/>
    <property type="project" value="TreeGrafter"/>
</dbReference>
<dbReference type="STRING" id="322104.A3LTI3"/>
<dbReference type="GO" id="GO:0005669">
    <property type="term" value="C:transcription factor TFIID complex"/>
    <property type="evidence" value="ECO:0007669"/>
    <property type="project" value="InterPro"/>
</dbReference>
<organism evidence="8 9">
    <name type="scientific">Scheffersomyces stipitis (strain ATCC 58785 / CBS 6054 / NBRC 10063 / NRRL Y-11545)</name>
    <name type="common">Yeast</name>
    <name type="synonym">Pichia stipitis</name>
    <dbReference type="NCBI Taxonomy" id="322104"/>
    <lineage>
        <taxon>Eukaryota</taxon>
        <taxon>Fungi</taxon>
        <taxon>Dikarya</taxon>
        <taxon>Ascomycota</taxon>
        <taxon>Saccharomycotina</taxon>
        <taxon>Pichiomycetes</taxon>
        <taxon>Debaryomycetaceae</taxon>
        <taxon>Scheffersomyces</taxon>
    </lineage>
</organism>
<evidence type="ECO:0000256" key="3">
    <source>
        <dbReference type="ARBA" id="ARBA00023015"/>
    </source>
</evidence>
<keyword evidence="5" id="KW-0539">Nucleus</keyword>
<evidence type="ECO:0000313" key="8">
    <source>
        <dbReference type="EMBL" id="ABN66416.2"/>
    </source>
</evidence>
<evidence type="ECO:0000256" key="6">
    <source>
        <dbReference type="SAM" id="MobiDB-lite"/>
    </source>
</evidence>
<dbReference type="Proteomes" id="UP000002258">
    <property type="component" value="Chromosome 4"/>
</dbReference>
<name>A3LTI3_PICST</name>
<feature type="compositionally biased region" description="Basic residues" evidence="6">
    <location>
        <begin position="47"/>
        <end position="63"/>
    </location>
</feature>
<dbReference type="InParanoid" id="A3LTI3"/>
<dbReference type="eggNOG" id="KOG4011">
    <property type="taxonomic scope" value="Eukaryota"/>
</dbReference>
<dbReference type="GeneID" id="4838568"/>
<dbReference type="Pfam" id="PF04658">
    <property type="entry name" value="TAFII55_N"/>
    <property type="match status" value="1"/>
</dbReference>
<proteinExistence type="inferred from homology"/>
<feature type="non-terminal residue" evidence="8">
    <location>
        <position position="274"/>
    </location>
</feature>
<dbReference type="PANTHER" id="PTHR12228">
    <property type="entry name" value="TRANSCRIPTION INITIATION FACTOR TFIID 55 KD SUBUNIT-RELATED"/>
    <property type="match status" value="1"/>
</dbReference>
<evidence type="ECO:0000256" key="1">
    <source>
        <dbReference type="ARBA" id="ARBA00004123"/>
    </source>
</evidence>
<evidence type="ECO:0000313" key="9">
    <source>
        <dbReference type="Proteomes" id="UP000002258"/>
    </source>
</evidence>
<dbReference type="AlphaFoldDB" id="A3LTI3"/>
<evidence type="ECO:0000256" key="4">
    <source>
        <dbReference type="ARBA" id="ARBA00023163"/>
    </source>
</evidence>